<organism evidence="1 2">
    <name type="scientific">Trichonephila inaurata madagascariensis</name>
    <dbReference type="NCBI Taxonomy" id="2747483"/>
    <lineage>
        <taxon>Eukaryota</taxon>
        <taxon>Metazoa</taxon>
        <taxon>Ecdysozoa</taxon>
        <taxon>Arthropoda</taxon>
        <taxon>Chelicerata</taxon>
        <taxon>Arachnida</taxon>
        <taxon>Araneae</taxon>
        <taxon>Araneomorphae</taxon>
        <taxon>Entelegynae</taxon>
        <taxon>Araneoidea</taxon>
        <taxon>Nephilidae</taxon>
        <taxon>Trichonephila</taxon>
        <taxon>Trichonephila inaurata</taxon>
    </lineage>
</organism>
<keyword evidence="2" id="KW-1185">Reference proteome</keyword>
<name>A0A8X6YMK4_9ARAC</name>
<proteinExistence type="predicted"/>
<dbReference type="EMBL" id="BMAV01019383">
    <property type="protein sequence ID" value="GFY72344.1"/>
    <property type="molecule type" value="Genomic_DNA"/>
</dbReference>
<comment type="caution">
    <text evidence="1">The sequence shown here is derived from an EMBL/GenBank/DDBJ whole genome shotgun (WGS) entry which is preliminary data.</text>
</comment>
<evidence type="ECO:0000313" key="1">
    <source>
        <dbReference type="EMBL" id="GFY72344.1"/>
    </source>
</evidence>
<dbReference type="Proteomes" id="UP000886998">
    <property type="component" value="Unassembled WGS sequence"/>
</dbReference>
<sequence length="193" mass="21843">TNSECSAFHLPLQKRQSASEDFCSRSSVSSFRLQSSVSSYSYHHRHQHHSSFISTSVEGSTRSQHSDYLQSYDLTSADGPNRSGYSSVPSSGHVVQPVPHYLPINLKAFSQRMLYGYPMLNKPQYPPPYLLDQAIEKVDDAVWIMFDFHATTLQMFGSKRTCFNKYDKIMVVLIALLSTDLQSCLSLEQICKS</sequence>
<accession>A0A8X6YMK4</accession>
<gene>
    <name evidence="1" type="primary">AVEN_267771_1</name>
    <name evidence="1" type="ORF">TNIN_274881</name>
</gene>
<protein>
    <submittedName>
        <fullName evidence="1">Uncharacterized protein</fullName>
    </submittedName>
</protein>
<evidence type="ECO:0000313" key="2">
    <source>
        <dbReference type="Proteomes" id="UP000886998"/>
    </source>
</evidence>
<feature type="non-terminal residue" evidence="1">
    <location>
        <position position="1"/>
    </location>
</feature>
<reference evidence="1" key="1">
    <citation type="submission" date="2020-08" db="EMBL/GenBank/DDBJ databases">
        <title>Multicomponent nature underlies the extraordinary mechanical properties of spider dragline silk.</title>
        <authorList>
            <person name="Kono N."/>
            <person name="Nakamura H."/>
            <person name="Mori M."/>
            <person name="Yoshida Y."/>
            <person name="Ohtoshi R."/>
            <person name="Malay A.D."/>
            <person name="Moran D.A.P."/>
            <person name="Tomita M."/>
            <person name="Numata K."/>
            <person name="Arakawa K."/>
        </authorList>
    </citation>
    <scope>NUCLEOTIDE SEQUENCE</scope>
</reference>
<dbReference type="AlphaFoldDB" id="A0A8X6YMK4"/>